<protein>
    <submittedName>
        <fullName evidence="2">Uncharacterized protein</fullName>
    </submittedName>
</protein>
<proteinExistence type="predicted"/>
<dbReference type="AlphaFoldDB" id="A0A1I8BCI1"/>
<accession>A0A1I8BCI1</accession>
<sequence length="191" mass="21917">MFNESLNISLNDLDINESPCVDCNKSLLCNDKTFFESKLFCLEKSNKTNKIIKGNRICESECFVYRDKLGIVNQGCGNCSSFSDYIDCKNCKENNYCNEERIISKQCWVDNDKKCENEFDDPCYIYRTPTNGVEKGCGNCPFYTCKECTGHLCNEDSLLPYYCFGNGASYKECSYNHSYCYIAKVEVTERG</sequence>
<name>A0A1I8BCI1_MELHA</name>
<dbReference type="Proteomes" id="UP000095281">
    <property type="component" value="Unplaced"/>
</dbReference>
<evidence type="ECO:0000313" key="2">
    <source>
        <dbReference type="WBParaSite" id="MhA1_Contig1851.frz3.gene2"/>
    </source>
</evidence>
<dbReference type="WBParaSite" id="MhA1_Contig1851.frz3.gene2">
    <property type="protein sequence ID" value="MhA1_Contig1851.frz3.gene2"/>
    <property type="gene ID" value="MhA1_Contig1851.frz3.gene2"/>
</dbReference>
<evidence type="ECO:0000313" key="1">
    <source>
        <dbReference type="Proteomes" id="UP000095281"/>
    </source>
</evidence>
<organism evidence="1 2">
    <name type="scientific">Meloidogyne hapla</name>
    <name type="common">Root-knot nematode worm</name>
    <dbReference type="NCBI Taxonomy" id="6305"/>
    <lineage>
        <taxon>Eukaryota</taxon>
        <taxon>Metazoa</taxon>
        <taxon>Ecdysozoa</taxon>
        <taxon>Nematoda</taxon>
        <taxon>Chromadorea</taxon>
        <taxon>Rhabditida</taxon>
        <taxon>Tylenchina</taxon>
        <taxon>Tylenchomorpha</taxon>
        <taxon>Tylenchoidea</taxon>
        <taxon>Meloidogynidae</taxon>
        <taxon>Meloidogyninae</taxon>
        <taxon>Meloidogyne</taxon>
    </lineage>
</organism>
<reference evidence="2" key="1">
    <citation type="submission" date="2016-11" db="UniProtKB">
        <authorList>
            <consortium name="WormBaseParasite"/>
        </authorList>
    </citation>
    <scope>IDENTIFICATION</scope>
</reference>
<keyword evidence="1" id="KW-1185">Reference proteome</keyword>